<accession>A0A1W2A4M1</accession>
<dbReference type="EMBL" id="FWXW01000003">
    <property type="protein sequence ID" value="SMC55422.1"/>
    <property type="molecule type" value="Genomic_DNA"/>
</dbReference>
<dbReference type="AlphaFoldDB" id="A0A1W2A4M1"/>
<evidence type="ECO:0000313" key="3">
    <source>
        <dbReference type="Proteomes" id="UP000192790"/>
    </source>
</evidence>
<name>A0A1W2A4M1_9FIRM</name>
<keyword evidence="1" id="KW-1133">Transmembrane helix</keyword>
<keyword evidence="1" id="KW-0472">Membrane</keyword>
<feature type="transmembrane region" description="Helical" evidence="1">
    <location>
        <begin position="6"/>
        <end position="28"/>
    </location>
</feature>
<sequence>MKDTVGFVLKIVGVCLMLAAVICLMVAYKKKIFACCSRTKAVLTRKIVPSEYDDYADVK</sequence>
<gene>
    <name evidence="2" type="ORF">SAMN02745168_1464</name>
</gene>
<keyword evidence="3" id="KW-1185">Reference proteome</keyword>
<proteinExistence type="predicted"/>
<protein>
    <submittedName>
        <fullName evidence="2">Uncharacterized protein</fullName>
    </submittedName>
</protein>
<dbReference type="Proteomes" id="UP000192790">
    <property type="component" value="Unassembled WGS sequence"/>
</dbReference>
<organism evidence="2 3">
    <name type="scientific">Papillibacter cinnamivorans DSM 12816</name>
    <dbReference type="NCBI Taxonomy" id="1122930"/>
    <lineage>
        <taxon>Bacteria</taxon>
        <taxon>Bacillati</taxon>
        <taxon>Bacillota</taxon>
        <taxon>Clostridia</taxon>
        <taxon>Eubacteriales</taxon>
        <taxon>Oscillospiraceae</taxon>
        <taxon>Papillibacter</taxon>
    </lineage>
</organism>
<dbReference type="RefSeq" id="WP_084234070.1">
    <property type="nucleotide sequence ID" value="NZ_FWXW01000003.1"/>
</dbReference>
<reference evidence="2 3" key="1">
    <citation type="submission" date="2017-04" db="EMBL/GenBank/DDBJ databases">
        <authorList>
            <person name="Afonso C.L."/>
            <person name="Miller P.J."/>
            <person name="Scott M.A."/>
            <person name="Spackman E."/>
            <person name="Goraichik I."/>
            <person name="Dimitrov K.M."/>
            <person name="Suarez D.L."/>
            <person name="Swayne D.E."/>
        </authorList>
    </citation>
    <scope>NUCLEOTIDE SEQUENCE [LARGE SCALE GENOMIC DNA]</scope>
    <source>
        <strain evidence="2 3">DSM 12816</strain>
    </source>
</reference>
<evidence type="ECO:0000313" key="2">
    <source>
        <dbReference type="EMBL" id="SMC55422.1"/>
    </source>
</evidence>
<evidence type="ECO:0000256" key="1">
    <source>
        <dbReference type="SAM" id="Phobius"/>
    </source>
</evidence>
<keyword evidence="1" id="KW-0812">Transmembrane</keyword>